<comment type="caution">
    <text evidence="3">The sequence shown here is derived from an EMBL/GenBank/DDBJ whole genome shotgun (WGS) entry which is preliminary data.</text>
</comment>
<dbReference type="PANTHER" id="PTHR10688:SF2">
    <property type="entry name" value="PWWP DOMAIN-CONTAINING PROTEIN"/>
    <property type="match status" value="1"/>
</dbReference>
<dbReference type="Proteomes" id="UP000824469">
    <property type="component" value="Unassembled WGS sequence"/>
</dbReference>
<protein>
    <recommendedName>
        <fullName evidence="2">PWWP domain-containing protein</fullName>
    </recommendedName>
</protein>
<feature type="region of interest" description="Disordered" evidence="1">
    <location>
        <begin position="268"/>
        <end position="348"/>
    </location>
</feature>
<dbReference type="PROSITE" id="PS50812">
    <property type="entry name" value="PWWP"/>
    <property type="match status" value="1"/>
</dbReference>
<feature type="region of interest" description="Disordered" evidence="1">
    <location>
        <begin position="396"/>
        <end position="485"/>
    </location>
</feature>
<organism evidence="3 4">
    <name type="scientific">Taxus chinensis</name>
    <name type="common">Chinese yew</name>
    <name type="synonym">Taxus wallichiana var. chinensis</name>
    <dbReference type="NCBI Taxonomy" id="29808"/>
    <lineage>
        <taxon>Eukaryota</taxon>
        <taxon>Viridiplantae</taxon>
        <taxon>Streptophyta</taxon>
        <taxon>Embryophyta</taxon>
        <taxon>Tracheophyta</taxon>
        <taxon>Spermatophyta</taxon>
        <taxon>Pinopsida</taxon>
        <taxon>Pinidae</taxon>
        <taxon>Conifers II</taxon>
        <taxon>Cupressales</taxon>
        <taxon>Taxaceae</taxon>
        <taxon>Taxus</taxon>
    </lineage>
</organism>
<dbReference type="SUPFAM" id="SSF63748">
    <property type="entry name" value="Tudor/PWWP/MBT"/>
    <property type="match status" value="1"/>
</dbReference>
<feature type="compositionally biased region" description="Polar residues" evidence="1">
    <location>
        <begin position="33"/>
        <end position="54"/>
    </location>
</feature>
<evidence type="ECO:0000313" key="4">
    <source>
        <dbReference type="Proteomes" id="UP000824469"/>
    </source>
</evidence>
<evidence type="ECO:0000259" key="2">
    <source>
        <dbReference type="PROSITE" id="PS50812"/>
    </source>
</evidence>
<dbReference type="EMBL" id="JAHRHJ020000001">
    <property type="protein sequence ID" value="KAH9328493.1"/>
    <property type="molecule type" value="Genomic_DNA"/>
</dbReference>
<feature type="region of interest" description="Disordered" evidence="1">
    <location>
        <begin position="1459"/>
        <end position="1508"/>
    </location>
</feature>
<dbReference type="Gene3D" id="2.30.30.140">
    <property type="match status" value="1"/>
</dbReference>
<proteinExistence type="predicted"/>
<dbReference type="SMART" id="SM00293">
    <property type="entry name" value="PWWP"/>
    <property type="match status" value="1"/>
</dbReference>
<keyword evidence="4" id="KW-1185">Reference proteome</keyword>
<dbReference type="CDD" id="cd05162">
    <property type="entry name" value="PWWP"/>
    <property type="match status" value="1"/>
</dbReference>
<evidence type="ECO:0000256" key="1">
    <source>
        <dbReference type="SAM" id="MobiDB-lite"/>
    </source>
</evidence>
<feature type="compositionally biased region" description="Basic and acidic residues" evidence="1">
    <location>
        <begin position="398"/>
        <end position="416"/>
    </location>
</feature>
<dbReference type="InterPro" id="IPR000313">
    <property type="entry name" value="PWWP_dom"/>
</dbReference>
<feature type="region of interest" description="Disordered" evidence="1">
    <location>
        <begin position="1051"/>
        <end position="1072"/>
    </location>
</feature>
<feature type="compositionally biased region" description="Basic and acidic residues" evidence="1">
    <location>
        <begin position="269"/>
        <end position="286"/>
    </location>
</feature>
<feature type="region of interest" description="Disordered" evidence="1">
    <location>
        <begin position="181"/>
        <end position="209"/>
    </location>
</feature>
<feature type="region of interest" description="Disordered" evidence="1">
    <location>
        <begin position="31"/>
        <end position="54"/>
    </location>
</feature>
<feature type="domain" description="PWWP" evidence="2">
    <location>
        <begin position="516"/>
        <end position="576"/>
    </location>
</feature>
<dbReference type="Pfam" id="PF00855">
    <property type="entry name" value="PWWP"/>
    <property type="match status" value="1"/>
</dbReference>
<reference evidence="3 4" key="1">
    <citation type="journal article" date="2021" name="Nat. Plants">
        <title>The Taxus genome provides insights into paclitaxel biosynthesis.</title>
        <authorList>
            <person name="Xiong X."/>
            <person name="Gou J."/>
            <person name="Liao Q."/>
            <person name="Li Y."/>
            <person name="Zhou Q."/>
            <person name="Bi G."/>
            <person name="Li C."/>
            <person name="Du R."/>
            <person name="Wang X."/>
            <person name="Sun T."/>
            <person name="Guo L."/>
            <person name="Liang H."/>
            <person name="Lu P."/>
            <person name="Wu Y."/>
            <person name="Zhang Z."/>
            <person name="Ro D.K."/>
            <person name="Shang Y."/>
            <person name="Huang S."/>
            <person name="Yan J."/>
        </authorList>
    </citation>
    <scope>NUCLEOTIDE SEQUENCE [LARGE SCALE GENOMIC DNA]</scope>
    <source>
        <strain evidence="3">Ta-2019</strain>
    </source>
</reference>
<gene>
    <name evidence="3" type="ORF">KI387_000601</name>
</gene>
<feature type="compositionally biased region" description="Basic residues" evidence="1">
    <location>
        <begin position="322"/>
        <end position="337"/>
    </location>
</feature>
<feature type="compositionally biased region" description="Basic and acidic residues" evidence="1">
    <location>
        <begin position="1056"/>
        <end position="1072"/>
    </location>
</feature>
<feature type="compositionally biased region" description="Basic and acidic residues" evidence="1">
    <location>
        <begin position="190"/>
        <end position="209"/>
    </location>
</feature>
<dbReference type="PANTHER" id="PTHR10688">
    <property type="entry name" value="PWWP DOMAIN-CONTAINING PROTEIN"/>
    <property type="match status" value="1"/>
</dbReference>
<feature type="compositionally biased region" description="Polar residues" evidence="1">
    <location>
        <begin position="1461"/>
        <end position="1472"/>
    </location>
</feature>
<sequence length="1830" mass="203817">MVSLRNEVRKKRRAAENKLVQNSLGFCQETEKNNGSQLSRNDSSVRVSNGADNQGLTGKIDQARVCTKESARVCSDESVRVCSDESSRVCTNKNFRVSANKNDAVQLLTPKEEEFRVSTEVKSSAFKGLMKKAKMQTSFSVVDNDEDNVPIGMILLRSKKGDVLKKQHPCTQNYSDEEIPLHSATPVEYDVPRGGKDAKAEQEDKGQKENKLILQSDNDNSNVLLQKDMPSGGKYAKLMQEDKMQKRKQFNFLNADDSCDMPLQNMMPVKDDVPGRGKDVKVEQKDKGKKKKQVTLSNDNDNCDIPLQNMISVKDDVPGRGKNPKVGHKDKGQKRKQLSLSNDDDNFDVHLQNMMPVKDDIPGRGKDAKVERKEKNKHLILLNDDDNCDIPLLNMMPVKDDVPGRGKGAKVEQKDKGPKKKQHISPDYNDEDNVPSHNDVPVKDDVPCGGKDVKVQHQDGDQIKNQPVLENDNDDGDFASENSTPVKDNVPDICKDLKVEEKDMCCYLGRVSKFQEGDMVWAKVKSHPWWPGQVYNPIFAAPKARKLKPDHMLIAFFGDSSYGWFLESDLVPFEVNYAQKSKQTTQRGFVKAVEEAVDEISRRAALGLMCTCRNGDAFRPRRQEGYVNVDVQGYVTSGLYLAGQIEAAKNAFDPADMLSFVRCLAVSPGSGEVKCISGIKSVAEVLAYRVATFVSVNESYREALRIAESKGHSGTDACDRYELESEVVCRDCSAEPAPLDEQKEISKNVKLTNLERRSIMLGKVSDKNDSYMLKRREVVNRPSSVISDDSPLSYFIQADFLQTRPTNSEIKDEVDDTDCIGTYVFKKKFRNEEAVRKGERKEKKKSLLKEGDEFKEEQTRKKEVVRKALHMKPLDMEKESGISTASGKLSEAEEFNKGDIREAQAREKEVASKAFHTRLLETVEETQKAIFLRKTGQVEESNDLCNSAIGMSNDFSLIAESIQESNYLPLTNDLVGIHNAQVEGGQRLKKKPTDVKNIFDHNVSSVNMFEADEIKCRGSDKSSEGKQQMSPASMCADEIDHTGNVLQERSMFSGKESSDPSKLQDADSRDESNELQGMLTGFIDVNKESFLVNDVEHSNKVLITKTPKIEPAALERASSGGFHSRENLHNENFLACNRLRASEGQEIVHKAENNFENAGKSFLEVVPLSNNIIKPKILNSGGSENSFDESIPMVDNIQLDGGTERTSNQLPVSLVDVSIDLSEAGHNFTPSLELRGNLDRAAIKKTKGFKRLVKSEKFLGSKDTCDRRVKPVKRIRNNDKCLFSDLGPLEKRRKLSKAVESKSEALKDLTSSIDMLDSTALHYGTAALADDNQLLYPLLPDQCEGNEIQSKNTCSEDSRYGIRETLDDLLSLALNPFYGIERDCPLKISQVFLKFRSLVYQKSLTSISSLTSKKLPSVHEIKADTETKNKSGVKESCILLPFSKSKSLNVEDGVNYDSADLEQSGSAPQTSSKMEHSDSQILETGKIHAPEAKENKKRKLEMKSGSTSSLRRLKKLKDVDYRPSKKSDLRSSIKESSGVLRGDLHESVILTKVLKKSHFARSSNSSKSLEVPMALWMKFPPGFALPSEMQLKVRFARFGPLDVSGTRIYCNSGSAQVVFKHSSDAETAYTYATENCLFGQADVSFRLKQISQPKKEISISQSGSELARLSRVRNDEVPSLVSAMEHEDFSLWSSLDKHGIAEAVVECTPKSILQVQPVVQLKSCLKKPDDSGIDGGKETTRVTFLLGSEESSPTAQIAMEELSEIDNVNIPASISLPLEDNTIVNPPIENNAMESDPPNISHQMLYLLTKCNDIVTDIGRSLGYVPYCPL</sequence>
<accession>A0AA38GTL9</accession>
<feature type="compositionally biased region" description="Basic and acidic residues" evidence="1">
    <location>
        <begin position="1485"/>
        <end position="1494"/>
    </location>
</feature>
<dbReference type="OMA" id="NMMPVKD"/>
<name>A0AA38GTL9_TAXCH</name>
<feature type="compositionally biased region" description="Basic and acidic residues" evidence="1">
    <location>
        <begin position="440"/>
        <end position="462"/>
    </location>
</feature>
<dbReference type="InterPro" id="IPR052657">
    <property type="entry name" value="PDP_family_Arabidopsis"/>
</dbReference>
<evidence type="ECO:0000313" key="3">
    <source>
        <dbReference type="EMBL" id="KAH9328493.1"/>
    </source>
</evidence>